<dbReference type="EMBL" id="FXLY01000010">
    <property type="protein sequence ID" value="SMN22221.1"/>
    <property type="molecule type" value="Genomic_DNA"/>
</dbReference>
<protein>
    <submittedName>
        <fullName evidence="2">Uncharacterized protein</fullName>
    </submittedName>
</protein>
<name>A0A1X7R9C9_9SACH</name>
<feature type="compositionally biased region" description="Polar residues" evidence="1">
    <location>
        <begin position="348"/>
        <end position="359"/>
    </location>
</feature>
<feature type="region of interest" description="Disordered" evidence="1">
    <location>
        <begin position="155"/>
        <end position="184"/>
    </location>
</feature>
<feature type="region of interest" description="Disordered" evidence="1">
    <location>
        <begin position="348"/>
        <end position="395"/>
    </location>
</feature>
<feature type="compositionally biased region" description="Basic and acidic residues" evidence="1">
    <location>
        <begin position="363"/>
        <end position="373"/>
    </location>
</feature>
<feature type="compositionally biased region" description="Polar residues" evidence="1">
    <location>
        <begin position="283"/>
        <end position="295"/>
    </location>
</feature>
<evidence type="ECO:0000256" key="1">
    <source>
        <dbReference type="SAM" id="MobiDB-lite"/>
    </source>
</evidence>
<dbReference type="InterPro" id="IPR021216">
    <property type="entry name" value="DUF2722"/>
</dbReference>
<feature type="compositionally biased region" description="Basic and acidic residues" evidence="1">
    <location>
        <begin position="162"/>
        <end position="172"/>
    </location>
</feature>
<organism evidence="2 3">
    <name type="scientific">Maudiozyma saulgeensis</name>
    <dbReference type="NCBI Taxonomy" id="1789683"/>
    <lineage>
        <taxon>Eukaryota</taxon>
        <taxon>Fungi</taxon>
        <taxon>Dikarya</taxon>
        <taxon>Ascomycota</taxon>
        <taxon>Saccharomycotina</taxon>
        <taxon>Saccharomycetes</taxon>
        <taxon>Saccharomycetales</taxon>
        <taxon>Saccharomycetaceae</taxon>
        <taxon>Maudiozyma</taxon>
    </lineage>
</organism>
<feature type="region of interest" description="Disordered" evidence="1">
    <location>
        <begin position="255"/>
        <end position="309"/>
    </location>
</feature>
<gene>
    <name evidence="2" type="ORF">KASA_0I02541G</name>
</gene>
<feature type="compositionally biased region" description="Basic and acidic residues" evidence="1">
    <location>
        <begin position="260"/>
        <end position="269"/>
    </location>
</feature>
<dbReference type="AlphaFoldDB" id="A0A1X7R9C9"/>
<dbReference type="Pfam" id="PF10846">
    <property type="entry name" value="DUF2722"/>
    <property type="match status" value="2"/>
</dbReference>
<reference evidence="2 3" key="1">
    <citation type="submission" date="2017-04" db="EMBL/GenBank/DDBJ databases">
        <authorList>
            <person name="Afonso C.L."/>
            <person name="Miller P.J."/>
            <person name="Scott M.A."/>
            <person name="Spackman E."/>
            <person name="Goraichik I."/>
            <person name="Dimitrov K.M."/>
            <person name="Suarez D.L."/>
            <person name="Swayne D.E."/>
        </authorList>
    </citation>
    <scope>NUCLEOTIDE SEQUENCE [LARGE SCALE GENOMIC DNA]</scope>
</reference>
<evidence type="ECO:0000313" key="3">
    <source>
        <dbReference type="Proteomes" id="UP000196158"/>
    </source>
</evidence>
<accession>A0A1X7R9C9</accession>
<sequence>MNFEKFCNKRDNGIINNNGHKKSKSLASMVFGEDIIDDTPESHATLSKAIELKIEQERTKQHYYRLENTNKTIELLQLTSKLGVSVAEISALLSPVATQSQINENIPNNNDKPQQYKFPAVNQERLTVPPKSMHRRMNSPARIGANAIASLAVDNKTSESTTIKEEETSQFREDDDNSNQAISPLSKKLPTFHNYTTTDRHLRHTRNMSLPSMNKFVNNSNSNNNIINTDNSSAINTTNSQNIPETMTSILSFNNTRNDPLLEKPKPESARPSSIRMLEKSGSRPSGQSKRTSGLIQKKHRRAKSASGSSAFGVIDLNVIEDAKRKIIVDDAKRKTIIANILANGKYNPNANTSTTIPLNKQPKTDNSSKEVSENQNNNDVDEKTCSESSSRCESPVRYTNHTHTVNSVQRLLND</sequence>
<dbReference type="OrthoDB" id="4095763at2759"/>
<dbReference type="Proteomes" id="UP000196158">
    <property type="component" value="Unassembled WGS sequence"/>
</dbReference>
<proteinExistence type="predicted"/>
<keyword evidence="3" id="KW-1185">Reference proteome</keyword>
<evidence type="ECO:0000313" key="2">
    <source>
        <dbReference type="EMBL" id="SMN22221.1"/>
    </source>
</evidence>